<gene>
    <name evidence="2" type="ORF">CB0940_00138</name>
    <name evidence="3" type="ORF">RHO25_000141</name>
</gene>
<sequence length="504" mass="50606">MKASNSMMLAAATATSAQTLLNNTGDVAASSSVSYLVAAYEQLSTSTAAALAEPSTDAALSLNDPAAAATPTEAAADPAALLPTTPTDALAAETGVAPAPTEAAIAAETDNAATAADLAAAEATQAEGLPPVDLASTTSVTTEFNTQAAGYTQESLALLPTVESATRTYTVPAGLPTSYPSPFPLTTGTKYELSPDVDLLPTASLPSYVTTVTYTKGSSMFLSTVTSDCGNGTMVFPPSTQPPVLPPAPTTGPELPPAPAPPASYPTFGPPSSTYPLAPPPSEPTLSSSASIWTDLPPSTLTEIPLTTLTIITGTLTSYSTVVSNCGNGSMTHAPSAPMLPPTSINIGPVMPSLPGGEPGQPPAPTEAPGLFPGLPTPIQPLPETPCSEATGEAPYPIPAATTTPAYTNVWSASEVQLSPANPTQGHQFLPVLNTTMATIHKPTPSPTIEDPELMGPPTTIAGGFSQGSGTADPGLFAGGASSVHGPSKIWVVLGAFLAVAWMF</sequence>
<dbReference type="AlphaFoldDB" id="A0A2G5ICX4"/>
<reference evidence="2 4" key="1">
    <citation type="submission" date="2015-10" db="EMBL/GenBank/DDBJ databases">
        <title>The cercosporin biosynthetic gene cluster was horizontally transferred to several fungal lineages and shown to be expanded in Cercospora beticola based on microsynteny with recipient genomes.</title>
        <authorList>
            <person name="De Jonge R."/>
            <person name="Ebert M.K."/>
            <person name="Suttle J.C."/>
            <person name="Jurick Ii W.M."/>
            <person name="Secor G.A."/>
            <person name="Thomma B.P."/>
            <person name="Van De Peer Y."/>
            <person name="Bolton M.D."/>
        </authorList>
    </citation>
    <scope>NUCLEOTIDE SEQUENCE [LARGE SCALE GENOMIC DNA]</scope>
    <source>
        <strain evidence="2 4">09-40</strain>
    </source>
</reference>
<dbReference type="Proteomes" id="UP001302367">
    <property type="component" value="Chromosome 1"/>
</dbReference>
<organism evidence="2 4">
    <name type="scientific">Cercospora beticola</name>
    <name type="common">Sugarbeet leaf spot fungus</name>
    <dbReference type="NCBI Taxonomy" id="122368"/>
    <lineage>
        <taxon>Eukaryota</taxon>
        <taxon>Fungi</taxon>
        <taxon>Dikarya</taxon>
        <taxon>Ascomycota</taxon>
        <taxon>Pezizomycotina</taxon>
        <taxon>Dothideomycetes</taxon>
        <taxon>Dothideomycetidae</taxon>
        <taxon>Mycosphaerellales</taxon>
        <taxon>Mycosphaerellaceae</taxon>
        <taxon>Cercospora</taxon>
    </lineage>
</organism>
<protein>
    <submittedName>
        <fullName evidence="2">Uncharacterized protein</fullName>
    </submittedName>
</protein>
<feature type="region of interest" description="Disordered" evidence="1">
    <location>
        <begin position="238"/>
        <end position="289"/>
    </location>
</feature>
<evidence type="ECO:0000256" key="1">
    <source>
        <dbReference type="SAM" id="MobiDB-lite"/>
    </source>
</evidence>
<keyword evidence="5" id="KW-1185">Reference proteome</keyword>
<evidence type="ECO:0000313" key="5">
    <source>
        <dbReference type="Proteomes" id="UP001302367"/>
    </source>
</evidence>
<proteinExistence type="predicted"/>
<reference evidence="3 5" key="2">
    <citation type="submission" date="2023-09" db="EMBL/GenBank/DDBJ databases">
        <title>Complete-Gapless Cercospora beticola genome.</title>
        <authorList>
            <person name="Wyatt N.A."/>
            <person name="Spanner R.E."/>
            <person name="Bolton M.D."/>
        </authorList>
    </citation>
    <scope>NUCLEOTIDE SEQUENCE [LARGE SCALE GENOMIC DNA]</scope>
    <source>
        <strain evidence="3">Cb09-40</strain>
    </source>
</reference>
<accession>A0A2G5ICX4</accession>
<dbReference type="Proteomes" id="UP000230605">
    <property type="component" value="Chromosome 1"/>
</dbReference>
<dbReference type="EMBL" id="LKMD01000100">
    <property type="protein sequence ID" value="PIB02374.1"/>
    <property type="molecule type" value="Genomic_DNA"/>
</dbReference>
<name>A0A2G5ICX4_CERBT</name>
<evidence type="ECO:0000313" key="3">
    <source>
        <dbReference type="EMBL" id="WPA95540.1"/>
    </source>
</evidence>
<evidence type="ECO:0000313" key="2">
    <source>
        <dbReference type="EMBL" id="PIB02374.1"/>
    </source>
</evidence>
<evidence type="ECO:0000313" key="4">
    <source>
        <dbReference type="Proteomes" id="UP000230605"/>
    </source>
</evidence>
<dbReference type="EMBL" id="CP134184">
    <property type="protein sequence ID" value="WPA95540.1"/>
    <property type="molecule type" value="Genomic_DNA"/>
</dbReference>
<dbReference type="OrthoDB" id="3648812at2759"/>
<feature type="compositionally biased region" description="Pro residues" evidence="1">
    <location>
        <begin position="239"/>
        <end position="264"/>
    </location>
</feature>
<feature type="compositionally biased region" description="Low complexity" evidence="1">
    <location>
        <begin position="265"/>
        <end position="276"/>
    </location>
</feature>